<comment type="caution">
    <text evidence="2">The sequence shown here is derived from an EMBL/GenBank/DDBJ whole genome shotgun (WGS) entry which is preliminary data.</text>
</comment>
<evidence type="ECO:0000259" key="1">
    <source>
        <dbReference type="Pfam" id="PF01471"/>
    </source>
</evidence>
<dbReference type="Proteomes" id="UP000700706">
    <property type="component" value="Unassembled WGS sequence"/>
</dbReference>
<protein>
    <submittedName>
        <fullName evidence="2">Peptidoglycan-binding protein</fullName>
    </submittedName>
</protein>
<dbReference type="InterPro" id="IPR002477">
    <property type="entry name" value="Peptidoglycan-bd-like"/>
</dbReference>
<dbReference type="InterPro" id="IPR036366">
    <property type="entry name" value="PGBDSf"/>
</dbReference>
<gene>
    <name evidence="2" type="ORF">JF625_11570</name>
</gene>
<dbReference type="Pfam" id="PF01471">
    <property type="entry name" value="PG_binding_1"/>
    <property type="match status" value="1"/>
</dbReference>
<organism evidence="2 3">
    <name type="scientific">Inquilinus limosus</name>
    <dbReference type="NCBI Taxonomy" id="171674"/>
    <lineage>
        <taxon>Bacteria</taxon>
        <taxon>Pseudomonadati</taxon>
        <taxon>Pseudomonadota</taxon>
        <taxon>Alphaproteobacteria</taxon>
        <taxon>Rhodospirillales</taxon>
        <taxon>Rhodospirillaceae</taxon>
        <taxon>Inquilinus</taxon>
    </lineage>
</organism>
<dbReference type="SUPFAM" id="SSF47090">
    <property type="entry name" value="PGBD-like"/>
    <property type="match status" value="1"/>
</dbReference>
<dbReference type="AlphaFoldDB" id="A0A952FJN4"/>
<evidence type="ECO:0000313" key="2">
    <source>
        <dbReference type="EMBL" id="MBW8725777.1"/>
    </source>
</evidence>
<evidence type="ECO:0000313" key="3">
    <source>
        <dbReference type="Proteomes" id="UP000700706"/>
    </source>
</evidence>
<proteinExistence type="predicted"/>
<dbReference type="Gene3D" id="1.10.101.10">
    <property type="entry name" value="PGBD-like superfamily/PGBD"/>
    <property type="match status" value="1"/>
</dbReference>
<name>A0A952FJN4_9PROT</name>
<feature type="domain" description="Peptidoglycan binding-like" evidence="1">
    <location>
        <begin position="11"/>
        <end position="71"/>
    </location>
</feature>
<dbReference type="InterPro" id="IPR036365">
    <property type="entry name" value="PGBD-like_sf"/>
</dbReference>
<accession>A0A952FJN4</accession>
<sequence>MKPQPSLEDPDAVRRIQQALAQLGFFANGADLPGVFGSGTTAAVVAFQRSAFPADGSQWDGLVGRGTLAKLDARLLAGPAPRPGPSPSTDEVVQTMSAEDTQPVTFGYRIVEPSSVSRVDPGSGNLVTFGTMTPKVPIRRLMYRITRQGKVYWVGAAVPTTVEAFDEAQVFFHPAPGQAGLSDGDYPTFGGRWDTVYRYVPWLGSQLAESGRKQVLLVPFMAGHMYSTLGFLAGDPVARITELLGIIRGTVTGDATPPTVRAIGGASFSVGISALATFAQQAAPSGLLTDLTDFDGLYSNSPHKHFSGAGGAVLRRYMQGGLRPGGLRVYSAPGPRWAEFPPAAKTGKDVHALMPNLFLHAMSWLS</sequence>
<dbReference type="EMBL" id="JAEKLZ010000185">
    <property type="protein sequence ID" value="MBW8725777.1"/>
    <property type="molecule type" value="Genomic_DNA"/>
</dbReference>
<reference evidence="2" key="1">
    <citation type="submission" date="2020-06" db="EMBL/GenBank/DDBJ databases">
        <title>Stable isotope informed genome-resolved metagenomics uncovers potential trophic interactions in rhizosphere soil.</title>
        <authorList>
            <person name="Starr E.P."/>
            <person name="Shi S."/>
            <person name="Blazewicz S.J."/>
            <person name="Koch B.J."/>
            <person name="Probst A.J."/>
            <person name="Hungate B.A."/>
            <person name="Pett-Ridge J."/>
            <person name="Firestone M.K."/>
            <person name="Banfield J.F."/>
        </authorList>
    </citation>
    <scope>NUCLEOTIDE SEQUENCE</scope>
    <source>
        <strain evidence="2">YM_69_17</strain>
    </source>
</reference>